<dbReference type="EMBL" id="BDJL01000038">
    <property type="protein sequence ID" value="GAV25393.1"/>
    <property type="molecule type" value="Genomic_DNA"/>
</dbReference>
<dbReference type="GO" id="GO:0006402">
    <property type="term" value="P:mRNA catabolic process"/>
    <property type="evidence" value="ECO:0007669"/>
    <property type="project" value="TreeGrafter"/>
</dbReference>
<evidence type="ECO:0000256" key="2">
    <source>
        <dbReference type="ARBA" id="ARBA00022649"/>
    </source>
</evidence>
<evidence type="ECO:0000256" key="1">
    <source>
        <dbReference type="ARBA" id="ARBA00007521"/>
    </source>
</evidence>
<comment type="caution">
    <text evidence="3">The sequence shown here is derived from an EMBL/GenBank/DDBJ whole genome shotgun (WGS) entry which is preliminary data.</text>
</comment>
<dbReference type="Gene3D" id="2.30.30.110">
    <property type="match status" value="1"/>
</dbReference>
<dbReference type="Pfam" id="PF02452">
    <property type="entry name" value="PemK_toxin"/>
    <property type="match status" value="1"/>
</dbReference>
<dbReference type="PANTHER" id="PTHR33988">
    <property type="entry name" value="ENDORIBONUCLEASE MAZF-RELATED"/>
    <property type="match status" value="1"/>
</dbReference>
<dbReference type="GO" id="GO:0003677">
    <property type="term" value="F:DNA binding"/>
    <property type="evidence" value="ECO:0007669"/>
    <property type="project" value="InterPro"/>
</dbReference>
<dbReference type="GO" id="GO:0016075">
    <property type="term" value="P:rRNA catabolic process"/>
    <property type="evidence" value="ECO:0007669"/>
    <property type="project" value="TreeGrafter"/>
</dbReference>
<name>A0A1L8D2L3_9THEO</name>
<reference evidence="4" key="1">
    <citation type="submission" date="2016-12" db="EMBL/GenBank/DDBJ databases">
        <title>Draft Genome Sequences od Carboxydothermus pertinax and islandicus, Hydrogenogenic Carboxydotrophic Bacteria.</title>
        <authorList>
            <person name="Fukuyama Y."/>
            <person name="Ohmae K."/>
            <person name="Yoneda Y."/>
            <person name="Yoshida T."/>
            <person name="Sako Y."/>
        </authorList>
    </citation>
    <scope>NUCLEOTIDE SEQUENCE [LARGE SCALE GENOMIC DNA]</scope>
    <source>
        <strain evidence="4">SET</strain>
    </source>
</reference>
<keyword evidence="4" id="KW-1185">Reference proteome</keyword>
<organism evidence="3 4">
    <name type="scientific">Carboxydothermus islandicus</name>
    <dbReference type="NCBI Taxonomy" id="661089"/>
    <lineage>
        <taxon>Bacteria</taxon>
        <taxon>Bacillati</taxon>
        <taxon>Bacillota</taxon>
        <taxon>Clostridia</taxon>
        <taxon>Thermoanaerobacterales</taxon>
        <taxon>Thermoanaerobacteraceae</taxon>
        <taxon>Carboxydothermus</taxon>
    </lineage>
</organism>
<dbReference type="SUPFAM" id="SSF50118">
    <property type="entry name" value="Cell growth inhibitor/plasmid maintenance toxic component"/>
    <property type="match status" value="1"/>
</dbReference>
<evidence type="ECO:0000313" key="4">
    <source>
        <dbReference type="Proteomes" id="UP000187338"/>
    </source>
</evidence>
<dbReference type="STRING" id="661089.ciss_13260"/>
<gene>
    <name evidence="3" type="ORF">ciss_13260</name>
</gene>
<dbReference type="OrthoDB" id="9808744at2"/>
<sequence>MAYIPRQGDIIYLDFNPQAGHEQAGRRPALVISNESFYKYTKLAVVCPITNTDKAFPLHVPLDDRTSTTGVILCEHIKSLDLNARKASFKEQLPADLLEEVLERIQLFF</sequence>
<proteinExistence type="inferred from homology"/>
<dbReference type="InterPro" id="IPR011067">
    <property type="entry name" value="Plasmid_toxin/cell-grow_inhib"/>
</dbReference>
<dbReference type="InterPro" id="IPR003477">
    <property type="entry name" value="PemK-like"/>
</dbReference>
<dbReference type="GO" id="GO:0004521">
    <property type="term" value="F:RNA endonuclease activity"/>
    <property type="evidence" value="ECO:0007669"/>
    <property type="project" value="TreeGrafter"/>
</dbReference>
<accession>A0A1L8D2L3</accession>
<comment type="similarity">
    <text evidence="1">Belongs to the PemK/MazF family.</text>
</comment>
<protein>
    <submittedName>
        <fullName evidence="3">Transcriptional modulator of MazE/toxin, MazF</fullName>
    </submittedName>
</protein>
<dbReference type="RefSeq" id="WP_075865549.1">
    <property type="nucleotide sequence ID" value="NZ_BDJL01000038.1"/>
</dbReference>
<dbReference type="AlphaFoldDB" id="A0A1L8D2L3"/>
<dbReference type="PANTHER" id="PTHR33988:SF3">
    <property type="entry name" value="ENDORIBONUCLEASE TOXIN CHPB-RELATED"/>
    <property type="match status" value="1"/>
</dbReference>
<evidence type="ECO:0000313" key="3">
    <source>
        <dbReference type="EMBL" id="GAV25393.1"/>
    </source>
</evidence>
<keyword evidence="2" id="KW-1277">Toxin-antitoxin system</keyword>
<dbReference type="Proteomes" id="UP000187338">
    <property type="component" value="Unassembled WGS sequence"/>
</dbReference>